<keyword evidence="10" id="KW-0966">Cell projection</keyword>
<keyword evidence="10" id="KW-0282">Flagellum</keyword>
<evidence type="ECO:0000259" key="8">
    <source>
        <dbReference type="Pfam" id="PF07559"/>
    </source>
</evidence>
<reference evidence="10 11" key="1">
    <citation type="submission" date="2014-07" db="EMBL/GenBank/DDBJ databases">
        <title>Draft Genome Sequences of Environmental Pseudomonas syringae strains.</title>
        <authorList>
            <person name="Baltrus D.A."/>
            <person name="Berge O."/>
            <person name="Morris C."/>
        </authorList>
    </citation>
    <scope>NUCLEOTIDE SEQUENCE [LARGE SCALE GENOMIC DNA]</scope>
    <source>
        <strain evidence="10 11">CEB003</strain>
    </source>
</reference>
<dbReference type="Proteomes" id="UP000028643">
    <property type="component" value="Unassembled WGS sequence"/>
</dbReference>
<dbReference type="Gene3D" id="2.60.98.20">
    <property type="entry name" value="Flagellar hook protein FlgE"/>
    <property type="match status" value="2"/>
</dbReference>
<dbReference type="AlphaFoldDB" id="A0A085V3H6"/>
<dbReference type="InterPro" id="IPR020013">
    <property type="entry name" value="Flagellar_FlgE/F/G"/>
</dbReference>
<dbReference type="NCBIfam" id="TIGR03506">
    <property type="entry name" value="FlgEFG_subfam"/>
    <property type="match status" value="2"/>
</dbReference>
<protein>
    <recommendedName>
        <fullName evidence="3 5">Flagellar hook protein FlgE</fullName>
    </recommendedName>
</protein>
<dbReference type="InterPro" id="IPR037925">
    <property type="entry name" value="FlgE/F/G-like"/>
</dbReference>
<comment type="caution">
    <text evidence="10">The sequence shown here is derived from an EMBL/GenBank/DDBJ whole genome shotgun (WGS) entry which is preliminary data.</text>
</comment>
<feature type="domain" description="Flagellar basal-body/hook protein C-terminal" evidence="7">
    <location>
        <begin position="538"/>
        <end position="580"/>
    </location>
</feature>
<dbReference type="Pfam" id="PF00460">
    <property type="entry name" value="Flg_bb_rod"/>
    <property type="match status" value="1"/>
</dbReference>
<dbReference type="GO" id="GO:0009424">
    <property type="term" value="C:bacterial-type flagellum hook"/>
    <property type="evidence" value="ECO:0007669"/>
    <property type="project" value="TreeGrafter"/>
</dbReference>
<dbReference type="PATRIC" id="fig|317.174.peg.3787"/>
<dbReference type="InterPro" id="IPR011491">
    <property type="entry name" value="FlgE_D2"/>
</dbReference>
<comment type="subcellular location">
    <subcellularLocation>
        <location evidence="1 5">Bacterial flagellum basal body</location>
    </subcellularLocation>
</comment>
<dbReference type="GO" id="GO:0005829">
    <property type="term" value="C:cytosol"/>
    <property type="evidence" value="ECO:0007669"/>
    <property type="project" value="TreeGrafter"/>
</dbReference>
<accession>A0A085V3H6</accession>
<name>A0A085V3H6_PSESX</name>
<evidence type="ECO:0000256" key="5">
    <source>
        <dbReference type="RuleBase" id="RU362116"/>
    </source>
</evidence>
<dbReference type="GO" id="GO:0071978">
    <property type="term" value="P:bacterial-type flagellum-dependent swarming motility"/>
    <property type="evidence" value="ECO:0007669"/>
    <property type="project" value="TreeGrafter"/>
</dbReference>
<dbReference type="GO" id="GO:0009425">
    <property type="term" value="C:bacterial-type flagellum basal body"/>
    <property type="evidence" value="ECO:0007669"/>
    <property type="project" value="UniProtKB-SubCell"/>
</dbReference>
<keyword evidence="10" id="KW-0969">Cilium</keyword>
<evidence type="ECO:0000256" key="3">
    <source>
        <dbReference type="ARBA" id="ARBA00019015"/>
    </source>
</evidence>
<dbReference type="InterPro" id="IPR037058">
    <property type="entry name" value="Falgellar_hook_FlgE_sf"/>
</dbReference>
<dbReference type="SUPFAM" id="SSF117143">
    <property type="entry name" value="Flagellar hook protein flgE"/>
    <property type="match status" value="2"/>
</dbReference>
<dbReference type="Pfam" id="PF22692">
    <property type="entry name" value="LlgE_F_G_D1"/>
    <property type="match status" value="1"/>
</dbReference>
<feature type="domain" description="Flagellar basal body rod protein N-terminal" evidence="6">
    <location>
        <begin position="3"/>
        <end position="33"/>
    </location>
</feature>
<gene>
    <name evidence="10" type="ORF">IV02_18520</name>
</gene>
<feature type="domain" description="Flagellar hook protein FlgE/F/G-like D1" evidence="9">
    <location>
        <begin position="85"/>
        <end position="141"/>
    </location>
</feature>
<dbReference type="InterPro" id="IPR053967">
    <property type="entry name" value="LlgE_F_G-like_D1"/>
</dbReference>
<organism evidence="10 11">
    <name type="scientific">Pseudomonas syringae</name>
    <dbReference type="NCBI Taxonomy" id="317"/>
    <lineage>
        <taxon>Bacteria</taxon>
        <taxon>Pseudomonadati</taxon>
        <taxon>Pseudomonadota</taxon>
        <taxon>Gammaproteobacteria</taxon>
        <taxon>Pseudomonadales</taxon>
        <taxon>Pseudomonadaceae</taxon>
        <taxon>Pseudomonas</taxon>
    </lineage>
</organism>
<comment type="similarity">
    <text evidence="2 5">Belongs to the flagella basal body rod proteins family.</text>
</comment>
<keyword evidence="4 5" id="KW-0975">Bacterial flagellum</keyword>
<evidence type="ECO:0000259" key="7">
    <source>
        <dbReference type="Pfam" id="PF06429"/>
    </source>
</evidence>
<evidence type="ECO:0000313" key="10">
    <source>
        <dbReference type="EMBL" id="KFE49989.1"/>
    </source>
</evidence>
<evidence type="ECO:0000256" key="1">
    <source>
        <dbReference type="ARBA" id="ARBA00004117"/>
    </source>
</evidence>
<dbReference type="EMBL" id="JPQT01000114">
    <property type="protein sequence ID" value="KFE49989.1"/>
    <property type="molecule type" value="Genomic_DNA"/>
</dbReference>
<evidence type="ECO:0000256" key="2">
    <source>
        <dbReference type="ARBA" id="ARBA00009677"/>
    </source>
</evidence>
<evidence type="ECO:0000259" key="9">
    <source>
        <dbReference type="Pfam" id="PF22692"/>
    </source>
</evidence>
<sequence length="582" mass="61435">MSFNVAISGINAANKRLEVAGNNIANVGTLGFKSSRAEFAALYSSAHLSNGRSAVGDGVRLANVSQNFNQGTSMTTHGRPLDMRIQGNGFFVVSDGGALAYTRAGAFLKDAEDFIVDSEGGRLQGYAANEKGEIVDGIRTDLRIDTSAMAPTFTTRISDTINLNASSQSLAALPKFDAADATTYTKVTQTTIQDKGVGAVPPADHQLSQYFVKTDEGQWSMYVLIDGRNPVDPSSTSALHVTLNKTVDGAVNYSGNTEHIRKLSDTEFTLIGWKPAQQTGDSWSASPAPNNGAVSLSLKDGALNALDDTDPVMVRPVPVFDASDIKTYTNTFPTGIFDSQGNKHELQQYFIKDGVNSWQMQLLVNGRNPMDPGSKQPLTANIVFETDGSLRSITGSPGLMASGDGKLQLQGWVPARARDRGTQREEWLSNGAVAGADGITLDMSKLSQYSAVTARTSPQADGHAAGALAGLTLERDGTLRASFSNGLTRNIGRVMLASFANEQGLQPQSDSRWTATNASGIADYGTAGAGTLGSIIGGALEGSNVELSEELIALIQAQTAYQANSKAISTEVTVLQTLIQST</sequence>
<comment type="function">
    <text evidence="5">A flexible structure which links the flagellar filament to the drive apparatus in the basal body.</text>
</comment>
<evidence type="ECO:0000256" key="4">
    <source>
        <dbReference type="ARBA" id="ARBA00023143"/>
    </source>
</evidence>
<dbReference type="PANTHER" id="PTHR30435">
    <property type="entry name" value="FLAGELLAR PROTEIN"/>
    <property type="match status" value="1"/>
</dbReference>
<dbReference type="InterPro" id="IPR010930">
    <property type="entry name" value="Flg_bb/hook_C_dom"/>
</dbReference>
<dbReference type="Pfam" id="PF06429">
    <property type="entry name" value="Flg_bbr_C"/>
    <property type="match status" value="1"/>
</dbReference>
<evidence type="ECO:0000313" key="11">
    <source>
        <dbReference type="Proteomes" id="UP000028643"/>
    </source>
</evidence>
<dbReference type="PANTHER" id="PTHR30435:SF1">
    <property type="entry name" value="FLAGELLAR HOOK PROTEIN FLGE"/>
    <property type="match status" value="1"/>
</dbReference>
<feature type="domain" description="Flagellar hook protein FlgE D2" evidence="8">
    <location>
        <begin position="313"/>
        <end position="463"/>
    </location>
</feature>
<feature type="domain" description="Flagellar hook protein FlgE D2" evidence="8">
    <location>
        <begin position="162"/>
        <end position="294"/>
    </location>
</feature>
<proteinExistence type="inferred from homology"/>
<evidence type="ECO:0000259" key="6">
    <source>
        <dbReference type="Pfam" id="PF00460"/>
    </source>
</evidence>
<dbReference type="RefSeq" id="WP_047576822.1">
    <property type="nucleotide sequence ID" value="NZ_JPQT01000114.1"/>
</dbReference>
<dbReference type="InterPro" id="IPR001444">
    <property type="entry name" value="Flag_bb_rod_N"/>
</dbReference>
<dbReference type="Pfam" id="PF07559">
    <property type="entry name" value="FlgE_D2"/>
    <property type="match status" value="2"/>
</dbReference>